<keyword evidence="1" id="KW-1133">Transmembrane helix</keyword>
<proteinExistence type="predicted"/>
<evidence type="ECO:0000313" key="3">
    <source>
        <dbReference type="Proteomes" id="UP000046067"/>
    </source>
</evidence>
<keyword evidence="1" id="KW-0812">Transmembrane</keyword>
<name>A0A655VVM9_VIBCL</name>
<accession>A0A655VVM9</accession>
<sequence length="73" mass="8730">MIHRDSDFLVATFDFKGWGKRITLIVFTIFNHFTVGIYHLWCLLTWHWDDTILRQLHHFIAIDNTCGDHISTQ</sequence>
<dbReference type="AlphaFoldDB" id="A0A655VVM9"/>
<evidence type="ECO:0000256" key="1">
    <source>
        <dbReference type="SAM" id="Phobius"/>
    </source>
</evidence>
<dbReference type="EMBL" id="CWQJ01000004">
    <property type="protein sequence ID" value="CSB75607.1"/>
    <property type="molecule type" value="Genomic_DNA"/>
</dbReference>
<dbReference type="Proteomes" id="UP000046067">
    <property type="component" value="Unassembled WGS sequence"/>
</dbReference>
<protein>
    <submittedName>
        <fullName evidence="2">Uncharacterized protein</fullName>
    </submittedName>
</protein>
<organism evidence="2 3">
    <name type="scientific">Vibrio cholerae</name>
    <dbReference type="NCBI Taxonomy" id="666"/>
    <lineage>
        <taxon>Bacteria</taxon>
        <taxon>Pseudomonadati</taxon>
        <taxon>Pseudomonadota</taxon>
        <taxon>Gammaproteobacteria</taxon>
        <taxon>Vibrionales</taxon>
        <taxon>Vibrionaceae</taxon>
        <taxon>Vibrio</taxon>
    </lineage>
</organism>
<evidence type="ECO:0000313" key="2">
    <source>
        <dbReference type="EMBL" id="CSB75607.1"/>
    </source>
</evidence>
<gene>
    <name evidence="2" type="ORF">ERS013201_00852</name>
</gene>
<keyword evidence="1" id="KW-0472">Membrane</keyword>
<reference evidence="2 3" key="1">
    <citation type="submission" date="2015-07" db="EMBL/GenBank/DDBJ databases">
        <authorList>
            <consortium name="Pathogen Informatics"/>
        </authorList>
    </citation>
    <scope>NUCLEOTIDE SEQUENCE [LARGE SCALE GENOMIC DNA]</scope>
    <source>
        <strain evidence="2 3">A325</strain>
    </source>
</reference>
<feature type="transmembrane region" description="Helical" evidence="1">
    <location>
        <begin position="21"/>
        <end position="41"/>
    </location>
</feature>